<accession>A0A6J6FEM8</accession>
<organism evidence="1">
    <name type="scientific">freshwater metagenome</name>
    <dbReference type="NCBI Taxonomy" id="449393"/>
    <lineage>
        <taxon>unclassified sequences</taxon>
        <taxon>metagenomes</taxon>
        <taxon>ecological metagenomes</taxon>
    </lineage>
</organism>
<protein>
    <submittedName>
        <fullName evidence="1">Unannotated protein</fullName>
    </submittedName>
</protein>
<name>A0A6J6FEM8_9ZZZZ</name>
<sequence length="107" mass="11204">MNNGALGDVDDEIVGSGTMHFLALAMDTVLGAPVRMIFEGKERRDVSIGDKPDIAASTAIASIGTTFGHVRLTTEGNAACAAVSTFDIQLALIDESRHNPRAYGLQG</sequence>
<reference evidence="1" key="1">
    <citation type="submission" date="2020-05" db="EMBL/GenBank/DDBJ databases">
        <authorList>
            <person name="Chiriac C."/>
            <person name="Salcher M."/>
            <person name="Ghai R."/>
            <person name="Kavagutti S V."/>
        </authorList>
    </citation>
    <scope>NUCLEOTIDE SEQUENCE</scope>
</reference>
<dbReference type="EMBL" id="CAEZTR010000131">
    <property type="protein sequence ID" value="CAB4587352.1"/>
    <property type="molecule type" value="Genomic_DNA"/>
</dbReference>
<evidence type="ECO:0000313" key="1">
    <source>
        <dbReference type="EMBL" id="CAB4587352.1"/>
    </source>
</evidence>
<gene>
    <name evidence="1" type="ORF">UFOPK1711_01608</name>
</gene>
<dbReference type="AlphaFoldDB" id="A0A6J6FEM8"/>
<proteinExistence type="predicted"/>